<organism evidence="2 3">
    <name type="scientific">Prorocentrum cordatum</name>
    <dbReference type="NCBI Taxonomy" id="2364126"/>
    <lineage>
        <taxon>Eukaryota</taxon>
        <taxon>Sar</taxon>
        <taxon>Alveolata</taxon>
        <taxon>Dinophyceae</taxon>
        <taxon>Prorocentrales</taxon>
        <taxon>Prorocentraceae</taxon>
        <taxon>Prorocentrum</taxon>
    </lineage>
</organism>
<reference evidence="2" key="1">
    <citation type="submission" date="2023-10" db="EMBL/GenBank/DDBJ databases">
        <authorList>
            <person name="Chen Y."/>
            <person name="Shah S."/>
            <person name="Dougan E. K."/>
            <person name="Thang M."/>
            <person name="Chan C."/>
        </authorList>
    </citation>
    <scope>NUCLEOTIDE SEQUENCE [LARGE SCALE GENOMIC DNA]</scope>
</reference>
<name>A0ABN9PIE8_9DINO</name>
<proteinExistence type="predicted"/>
<sequence>MAGGQTTLLAPRRAATSRLICPGSGLPGASCWERSRKKRDALSRNIQADDTSCAATGSNQQAHRFRLRLAGRVLLGREQEEAGCTEQNRALHSPAHPEAGARRNWRSPTAPGVALQRTKHAAAATTSRNNKLRLALTTSYKRATARLRHLWTADSVPQSSPSAEILFTGQANPVKDPRGGGFRQGGWETSC</sequence>
<evidence type="ECO:0000313" key="2">
    <source>
        <dbReference type="EMBL" id="CAK0792733.1"/>
    </source>
</evidence>
<accession>A0ABN9PIE8</accession>
<keyword evidence="3" id="KW-1185">Reference proteome</keyword>
<feature type="region of interest" description="Disordered" evidence="1">
    <location>
        <begin position="168"/>
        <end position="191"/>
    </location>
</feature>
<evidence type="ECO:0000313" key="3">
    <source>
        <dbReference type="Proteomes" id="UP001189429"/>
    </source>
</evidence>
<dbReference type="EMBL" id="CAUYUJ010000825">
    <property type="protein sequence ID" value="CAK0792733.1"/>
    <property type="molecule type" value="Genomic_DNA"/>
</dbReference>
<comment type="caution">
    <text evidence="2">The sequence shown here is derived from an EMBL/GenBank/DDBJ whole genome shotgun (WGS) entry which is preliminary data.</text>
</comment>
<protein>
    <submittedName>
        <fullName evidence="2">Uncharacterized protein</fullName>
    </submittedName>
</protein>
<dbReference type="Proteomes" id="UP001189429">
    <property type="component" value="Unassembled WGS sequence"/>
</dbReference>
<evidence type="ECO:0000256" key="1">
    <source>
        <dbReference type="SAM" id="MobiDB-lite"/>
    </source>
</evidence>
<gene>
    <name evidence="2" type="ORF">PCOR1329_LOCUS3225</name>
</gene>
<feature type="region of interest" description="Disordered" evidence="1">
    <location>
        <begin position="80"/>
        <end position="114"/>
    </location>
</feature>